<dbReference type="SUPFAM" id="SSF57667">
    <property type="entry name" value="beta-beta-alpha zinc fingers"/>
    <property type="match status" value="2"/>
</dbReference>
<dbReference type="GO" id="GO:0008270">
    <property type="term" value="F:zinc ion binding"/>
    <property type="evidence" value="ECO:0007669"/>
    <property type="project" value="InterPro"/>
</dbReference>
<dbReference type="InParanoid" id="A0A7M7PB53"/>
<evidence type="ECO:0000256" key="1">
    <source>
        <dbReference type="SAM" id="MobiDB-lite"/>
    </source>
</evidence>
<protein>
    <recommendedName>
        <fullName evidence="2">C2H2-type domain-containing protein</fullName>
    </recommendedName>
</protein>
<feature type="region of interest" description="Disordered" evidence="1">
    <location>
        <begin position="1"/>
        <end position="62"/>
    </location>
</feature>
<dbReference type="InterPro" id="IPR036236">
    <property type="entry name" value="Znf_C2H2_sf"/>
</dbReference>
<dbReference type="Pfam" id="PF12874">
    <property type="entry name" value="zf-met"/>
    <property type="match status" value="2"/>
</dbReference>
<keyword evidence="4" id="KW-1185">Reference proteome</keyword>
<dbReference type="OMA" id="LIESCTM"/>
<dbReference type="PANTHER" id="PTHR46786:SF1">
    <property type="entry name" value="ZINC FINGER MATRIN-TYPE PROTEIN 3"/>
    <property type="match status" value="1"/>
</dbReference>
<dbReference type="Proteomes" id="UP000007110">
    <property type="component" value="Unassembled WGS sequence"/>
</dbReference>
<name>A0A7M7PB53_STRPU</name>
<proteinExistence type="predicted"/>
<dbReference type="Gene3D" id="3.30.160.60">
    <property type="entry name" value="Classic Zinc Finger"/>
    <property type="match status" value="2"/>
</dbReference>
<dbReference type="RefSeq" id="XP_030848521.1">
    <property type="nucleotide sequence ID" value="XM_030992661.1"/>
</dbReference>
<dbReference type="InterPro" id="IPR013087">
    <property type="entry name" value="Znf_C2H2_type"/>
</dbReference>
<dbReference type="KEGG" id="spu:100892353"/>
<feature type="compositionally biased region" description="Low complexity" evidence="1">
    <location>
        <begin position="234"/>
        <end position="245"/>
    </location>
</feature>
<dbReference type="InterPro" id="IPR003604">
    <property type="entry name" value="Matrin/U1-like-C_Znf_C2H2"/>
</dbReference>
<dbReference type="PROSITE" id="PS00028">
    <property type="entry name" value="ZINC_FINGER_C2H2_1"/>
    <property type="match status" value="1"/>
</dbReference>
<evidence type="ECO:0000313" key="4">
    <source>
        <dbReference type="Proteomes" id="UP000007110"/>
    </source>
</evidence>
<organism evidence="3 4">
    <name type="scientific">Strongylocentrotus purpuratus</name>
    <name type="common">Purple sea urchin</name>
    <dbReference type="NCBI Taxonomy" id="7668"/>
    <lineage>
        <taxon>Eukaryota</taxon>
        <taxon>Metazoa</taxon>
        <taxon>Echinodermata</taxon>
        <taxon>Eleutherozoa</taxon>
        <taxon>Echinozoa</taxon>
        <taxon>Echinoidea</taxon>
        <taxon>Euechinoidea</taxon>
        <taxon>Echinacea</taxon>
        <taxon>Camarodonta</taxon>
        <taxon>Echinidea</taxon>
        <taxon>Strongylocentrotidae</taxon>
        <taxon>Strongylocentrotus</taxon>
    </lineage>
</organism>
<dbReference type="AlphaFoldDB" id="A0A7M7PB53"/>
<sequence length="411" mass="42987">MALFGNLQNSSNNAHWVTSPNNSRENALDGSTSPIRSGPPGFDPAVARPSGSGSSAGSDASSPSQFAFFNTTSHQPPTGAGVAISIEDQFYCKVCKVTLSGLEPAKQHYAGKQHRKALSAQDPDQNPGTTLSLECKVCVKMFTGPASARQHYASSKHKTAMEGAAFFAQSQGQAGTGASGAMKQRSPPGLGPVAKEAPNVQTSSRAGQHPSSEVVSNDASPDGVLSQHQHHRSSPGAPSNPGAPSTHGTAGGGLQQPIRNTSPEGFTVKINPGNQLLRQHIAKVCSSVLQRYLMQLIPDLTDRITDKVLEELLKTSPVDDVSGRETGAMAPPGQNASAEELLQSDSSHYLSTTSLIESCTMSLNTLDVRGGHPRSAATSLNTLDMVGAGKSPAASPTQYEEIWENLRGKNN</sequence>
<dbReference type="OrthoDB" id="1925236at2759"/>
<dbReference type="EnsemblMetazoa" id="XM_030992661">
    <property type="protein sequence ID" value="XP_030848521"/>
    <property type="gene ID" value="LOC100892353"/>
</dbReference>
<dbReference type="InterPro" id="IPR052644">
    <property type="entry name" value="ZMAT3"/>
</dbReference>
<dbReference type="SMART" id="SM00451">
    <property type="entry name" value="ZnF_U1"/>
    <property type="match status" value="2"/>
</dbReference>
<feature type="domain" description="C2H2-type" evidence="2">
    <location>
        <begin position="135"/>
        <end position="157"/>
    </location>
</feature>
<feature type="compositionally biased region" description="Polar residues" evidence="1">
    <location>
        <begin position="199"/>
        <end position="219"/>
    </location>
</feature>
<reference evidence="4" key="1">
    <citation type="submission" date="2015-02" db="EMBL/GenBank/DDBJ databases">
        <title>Genome sequencing for Strongylocentrotus purpuratus.</title>
        <authorList>
            <person name="Murali S."/>
            <person name="Liu Y."/>
            <person name="Vee V."/>
            <person name="English A."/>
            <person name="Wang M."/>
            <person name="Skinner E."/>
            <person name="Han Y."/>
            <person name="Muzny D.M."/>
            <person name="Worley K.C."/>
            <person name="Gibbs R.A."/>
        </authorList>
    </citation>
    <scope>NUCLEOTIDE SEQUENCE</scope>
</reference>
<evidence type="ECO:0000259" key="2">
    <source>
        <dbReference type="PROSITE" id="PS00028"/>
    </source>
</evidence>
<accession>A0A7M7PB53</accession>
<feature type="compositionally biased region" description="Low complexity" evidence="1">
    <location>
        <begin position="44"/>
        <end position="62"/>
    </location>
</feature>
<evidence type="ECO:0000313" key="3">
    <source>
        <dbReference type="EnsemblMetazoa" id="XP_030848521"/>
    </source>
</evidence>
<dbReference type="GO" id="GO:0003676">
    <property type="term" value="F:nucleic acid binding"/>
    <property type="evidence" value="ECO:0007669"/>
    <property type="project" value="InterPro"/>
</dbReference>
<reference evidence="3" key="2">
    <citation type="submission" date="2021-01" db="UniProtKB">
        <authorList>
            <consortium name="EnsemblMetazoa"/>
        </authorList>
    </citation>
    <scope>IDENTIFICATION</scope>
</reference>
<feature type="compositionally biased region" description="Polar residues" evidence="1">
    <location>
        <begin position="1"/>
        <end position="35"/>
    </location>
</feature>
<dbReference type="GeneID" id="100892353"/>
<dbReference type="PANTHER" id="PTHR46786">
    <property type="entry name" value="ZINC FINGER MATRIN-TYPE PROTEIN 3"/>
    <property type="match status" value="1"/>
</dbReference>
<feature type="region of interest" description="Disordered" evidence="1">
    <location>
        <begin position="171"/>
        <end position="267"/>
    </location>
</feature>